<evidence type="ECO:0000256" key="3">
    <source>
        <dbReference type="ARBA" id="ARBA00022692"/>
    </source>
</evidence>
<keyword evidence="4 6" id="KW-1133">Transmembrane helix</keyword>
<feature type="transmembrane region" description="Helical" evidence="6">
    <location>
        <begin position="55"/>
        <end position="74"/>
    </location>
</feature>
<evidence type="ECO:0000313" key="7">
    <source>
        <dbReference type="EMBL" id="EZQ10686.1"/>
    </source>
</evidence>
<dbReference type="OrthoDB" id="57556at2157"/>
<evidence type="ECO:0000256" key="5">
    <source>
        <dbReference type="ARBA" id="ARBA00023136"/>
    </source>
</evidence>
<gene>
    <name evidence="7" type="ORF">CM19_03510</name>
</gene>
<feature type="transmembrane region" description="Helical" evidence="6">
    <location>
        <begin position="7"/>
        <end position="25"/>
    </location>
</feature>
<dbReference type="GO" id="GO:0005886">
    <property type="term" value="C:plasma membrane"/>
    <property type="evidence" value="ECO:0007669"/>
    <property type="project" value="UniProtKB-SubCell"/>
</dbReference>
<dbReference type="RefSeq" id="WP_048099015.1">
    <property type="nucleotide sequence ID" value="NZ_JFZT01000020.1"/>
</dbReference>
<keyword evidence="5 6" id="KW-0472">Membrane</keyword>
<dbReference type="InterPro" id="IPR038730">
    <property type="entry name" value="HyfE-like"/>
</dbReference>
<comment type="caution">
    <text evidence="7">The sequence shown here is derived from an EMBL/GenBank/DDBJ whole genome shotgun (WGS) entry which is preliminary data.</text>
</comment>
<dbReference type="Proteomes" id="UP000024332">
    <property type="component" value="Unassembled WGS sequence"/>
</dbReference>
<accession>A0A031LS94</accession>
<keyword evidence="2" id="KW-1003">Cell membrane</keyword>
<reference evidence="7 8" key="1">
    <citation type="submission" date="2014-03" db="EMBL/GenBank/DDBJ databases">
        <title>Draft genome sequence of the novel thermoacidophilic archaea Acidianus copahuensis ALE1 strain, isolated from Copahue volcanic area in Neuquen Argentina.</title>
        <authorList>
            <person name="Urbieta M.S."/>
            <person name="Rascovan N."/>
            <person name="Castro C."/>
            <person name="Revale S."/>
            <person name="Giaveno M.A."/>
            <person name="Vazquez M.P."/>
            <person name="Donati E.R."/>
        </authorList>
    </citation>
    <scope>NUCLEOTIDE SEQUENCE [LARGE SCALE GENOMIC DNA]</scope>
    <source>
        <strain evidence="7 8">ALE1</strain>
    </source>
</reference>
<protein>
    <submittedName>
        <fullName evidence="7">Hydrogenase</fullName>
    </submittedName>
</protein>
<feature type="transmembrane region" description="Helical" evidence="6">
    <location>
        <begin position="94"/>
        <end position="115"/>
    </location>
</feature>
<keyword evidence="3 6" id="KW-0812">Transmembrane</keyword>
<feature type="transmembrane region" description="Helical" evidence="6">
    <location>
        <begin position="122"/>
        <end position="139"/>
    </location>
</feature>
<keyword evidence="8" id="KW-1185">Reference proteome</keyword>
<dbReference type="AlphaFoldDB" id="A0A031LS94"/>
<dbReference type="EMBL" id="JFZT01000020">
    <property type="protein sequence ID" value="EZQ10686.1"/>
    <property type="molecule type" value="Genomic_DNA"/>
</dbReference>
<comment type="subcellular location">
    <subcellularLocation>
        <location evidence="1">Cell membrane</location>
        <topology evidence="1">Multi-pass membrane protein</topology>
    </subcellularLocation>
</comment>
<evidence type="ECO:0000256" key="4">
    <source>
        <dbReference type="ARBA" id="ARBA00022989"/>
    </source>
</evidence>
<feature type="transmembrane region" description="Helical" evidence="6">
    <location>
        <begin position="159"/>
        <end position="192"/>
    </location>
</feature>
<dbReference type="PANTHER" id="PTHR38601:SF1">
    <property type="entry name" value="HYDROGENASE-4 COMPONENT E"/>
    <property type="match status" value="1"/>
</dbReference>
<proteinExistence type="predicted"/>
<name>A0A031LS94_9CREN</name>
<sequence length="205" mass="22717">MSEILDLMYILVIVLAFYVQGQAYYRPLVKAFGVQSTIIAVISFYFFLTTGIIDYIILGIILIAIRGVVTPLVLLKVLGGKYGEREKISGVASLLIVDMAFFFVAVLVIFIVAITKIFPNDLDLLFSFSLFFQGLFLIASRRSTPSQILGYLEEENAIVLLGISLIPIPLLIEVSIFLDVLGLVVISSVIILEKKEHLPIDELKG</sequence>
<dbReference type="PANTHER" id="PTHR38601">
    <property type="entry name" value="HYDROGENASE-4 COMPONENT E"/>
    <property type="match status" value="1"/>
</dbReference>
<evidence type="ECO:0000313" key="8">
    <source>
        <dbReference type="Proteomes" id="UP000024332"/>
    </source>
</evidence>
<evidence type="ECO:0000256" key="6">
    <source>
        <dbReference type="SAM" id="Phobius"/>
    </source>
</evidence>
<feature type="transmembrane region" description="Helical" evidence="6">
    <location>
        <begin position="31"/>
        <end position="48"/>
    </location>
</feature>
<dbReference type="STRING" id="1160895.CM19_03510"/>
<evidence type="ECO:0000256" key="1">
    <source>
        <dbReference type="ARBA" id="ARBA00004651"/>
    </source>
</evidence>
<evidence type="ECO:0000256" key="2">
    <source>
        <dbReference type="ARBA" id="ARBA00022475"/>
    </source>
</evidence>
<organism evidence="7 8">
    <name type="scientific">Candidatus Acidianus copahuensis</name>
    <dbReference type="NCBI Taxonomy" id="1160895"/>
    <lineage>
        <taxon>Archaea</taxon>
        <taxon>Thermoproteota</taxon>
        <taxon>Thermoprotei</taxon>
        <taxon>Sulfolobales</taxon>
        <taxon>Sulfolobaceae</taxon>
        <taxon>Acidianus</taxon>
    </lineage>
</organism>